<sequence>MSGTYKSGSGSGSAPSTNINNLNVFTFIREIYQSLKHLDIQLNTMSQQINERLSKLEENQQVLKSRFDNIEILLQKTLEHSQISNGLNATIENELLNTMSLLNKKTVISNVNLKPNEMTFANIIENEYTFGDIHNQVNENVNENNQYIIGAKDAAKDASYNAMTDSDLCEFENTLNINGDDGDDRNNGIDEKQDLNSLLF</sequence>
<accession>A0A6C0HLJ9</accession>
<name>A0A6C0HLJ9_9ZZZZ</name>
<dbReference type="AlphaFoldDB" id="A0A6C0HLJ9"/>
<reference evidence="2" key="1">
    <citation type="journal article" date="2020" name="Nature">
        <title>Giant virus diversity and host interactions through global metagenomics.</title>
        <authorList>
            <person name="Schulz F."/>
            <person name="Roux S."/>
            <person name="Paez-Espino D."/>
            <person name="Jungbluth S."/>
            <person name="Walsh D.A."/>
            <person name="Denef V.J."/>
            <person name="McMahon K.D."/>
            <person name="Konstantinidis K.T."/>
            <person name="Eloe-Fadrosh E.A."/>
            <person name="Kyrpides N.C."/>
            <person name="Woyke T."/>
        </authorList>
    </citation>
    <scope>NUCLEOTIDE SEQUENCE</scope>
    <source>
        <strain evidence="2">GVMAG-M-3300023184-13</strain>
    </source>
</reference>
<feature type="coiled-coil region" evidence="1">
    <location>
        <begin position="46"/>
        <end position="73"/>
    </location>
</feature>
<protein>
    <submittedName>
        <fullName evidence="2">Uncharacterized protein</fullName>
    </submittedName>
</protein>
<proteinExistence type="predicted"/>
<dbReference type="EMBL" id="MN739985">
    <property type="protein sequence ID" value="QHT81568.1"/>
    <property type="molecule type" value="Genomic_DNA"/>
</dbReference>
<organism evidence="2">
    <name type="scientific">viral metagenome</name>
    <dbReference type="NCBI Taxonomy" id="1070528"/>
    <lineage>
        <taxon>unclassified sequences</taxon>
        <taxon>metagenomes</taxon>
        <taxon>organismal metagenomes</taxon>
    </lineage>
</organism>
<evidence type="ECO:0000256" key="1">
    <source>
        <dbReference type="SAM" id="Coils"/>
    </source>
</evidence>
<keyword evidence="1" id="KW-0175">Coiled coil</keyword>
<evidence type="ECO:0000313" key="2">
    <source>
        <dbReference type="EMBL" id="QHT81568.1"/>
    </source>
</evidence>